<gene>
    <name evidence="3" type="ORF">THASP1DRAFT_25048</name>
</gene>
<evidence type="ECO:0000256" key="1">
    <source>
        <dbReference type="ARBA" id="ARBA00022801"/>
    </source>
</evidence>
<keyword evidence="2" id="KW-0732">Signal</keyword>
<dbReference type="AlphaFoldDB" id="A0A4P9XLE9"/>
<name>A0A4P9XLE9_9FUNG</name>
<evidence type="ECO:0000313" key="3">
    <source>
        <dbReference type="EMBL" id="RKP06683.1"/>
    </source>
</evidence>
<keyword evidence="1" id="KW-0378">Hydrolase</keyword>
<dbReference type="Pfam" id="PF04185">
    <property type="entry name" value="Phosphoesterase"/>
    <property type="match status" value="1"/>
</dbReference>
<feature type="signal peptide" evidence="2">
    <location>
        <begin position="1"/>
        <end position="22"/>
    </location>
</feature>
<dbReference type="PANTHER" id="PTHR31956:SF8">
    <property type="entry name" value="ACID PHOSPHATASE PHOA (AFU_ORTHOLOGUE AFUA_1G03570)"/>
    <property type="match status" value="1"/>
</dbReference>
<sequence>MQIRTLFHLAAATFGLIATANATYAAPPAGASTATSIKQQPGKYFSHVLVIMLENKDFIDVAKQPYFESLGARGRVLTQYSGLTHPSQPNYIGAIFGSLDGVNMNYDVNIPGANIVDLLEDKGITWKAYMEKYPGNCFAGSHASKKLYRRKHNPFISADTIRNDPARCAKIVNADEIDDDIQAGQLPQFSFYTPDMDNDGHDTSLKYAAKWLSGFLEPKLKSPEILGKDSLVIVTFDEDDSKLAGNLVWTGLLGRAVGAEETDTTPYNHYSLLRTIEDNWDLGTLGRDDEHAQAFRNLRTLR</sequence>
<evidence type="ECO:0000256" key="2">
    <source>
        <dbReference type="SAM" id="SignalP"/>
    </source>
</evidence>
<dbReference type="STRING" id="78915.A0A4P9XLE9"/>
<dbReference type="Gene3D" id="3.40.720.10">
    <property type="entry name" value="Alkaline Phosphatase, subunit A"/>
    <property type="match status" value="1"/>
</dbReference>
<dbReference type="PANTHER" id="PTHR31956">
    <property type="entry name" value="NON-SPECIFIC PHOSPHOLIPASE C4-RELATED"/>
    <property type="match status" value="1"/>
</dbReference>
<dbReference type="EMBL" id="KZ992837">
    <property type="protein sequence ID" value="RKP06683.1"/>
    <property type="molecule type" value="Genomic_DNA"/>
</dbReference>
<proteinExistence type="predicted"/>
<protein>
    <submittedName>
        <fullName evidence="3">Phosphoesterase</fullName>
    </submittedName>
</protein>
<dbReference type="OrthoDB" id="5135119at2759"/>
<evidence type="ECO:0000313" key="4">
    <source>
        <dbReference type="Proteomes" id="UP000271241"/>
    </source>
</evidence>
<dbReference type="Proteomes" id="UP000271241">
    <property type="component" value="Unassembled WGS sequence"/>
</dbReference>
<feature type="chain" id="PRO_5020416036" evidence="2">
    <location>
        <begin position="23"/>
        <end position="302"/>
    </location>
</feature>
<reference evidence="4" key="1">
    <citation type="journal article" date="2018" name="Nat. Microbiol.">
        <title>Leveraging single-cell genomics to expand the fungal tree of life.</title>
        <authorList>
            <person name="Ahrendt S.R."/>
            <person name="Quandt C.A."/>
            <person name="Ciobanu D."/>
            <person name="Clum A."/>
            <person name="Salamov A."/>
            <person name="Andreopoulos B."/>
            <person name="Cheng J.F."/>
            <person name="Woyke T."/>
            <person name="Pelin A."/>
            <person name="Henrissat B."/>
            <person name="Reynolds N.K."/>
            <person name="Benny G.L."/>
            <person name="Smith M.E."/>
            <person name="James T.Y."/>
            <person name="Grigoriev I.V."/>
        </authorList>
    </citation>
    <scope>NUCLEOTIDE SEQUENCE [LARGE SCALE GENOMIC DNA]</scope>
    <source>
        <strain evidence="4">RSA 1356</strain>
    </source>
</reference>
<dbReference type="InterPro" id="IPR007312">
    <property type="entry name" value="Phosphoesterase"/>
</dbReference>
<dbReference type="GO" id="GO:0016788">
    <property type="term" value="F:hydrolase activity, acting on ester bonds"/>
    <property type="evidence" value="ECO:0007669"/>
    <property type="project" value="InterPro"/>
</dbReference>
<keyword evidence="4" id="KW-1185">Reference proteome</keyword>
<organism evidence="3 4">
    <name type="scientific">Thamnocephalis sphaerospora</name>
    <dbReference type="NCBI Taxonomy" id="78915"/>
    <lineage>
        <taxon>Eukaryota</taxon>
        <taxon>Fungi</taxon>
        <taxon>Fungi incertae sedis</taxon>
        <taxon>Zoopagomycota</taxon>
        <taxon>Zoopagomycotina</taxon>
        <taxon>Zoopagomycetes</taxon>
        <taxon>Zoopagales</taxon>
        <taxon>Sigmoideomycetaceae</taxon>
        <taxon>Thamnocephalis</taxon>
    </lineage>
</organism>
<accession>A0A4P9XLE9</accession>
<dbReference type="InterPro" id="IPR017850">
    <property type="entry name" value="Alkaline_phosphatase_core_sf"/>
</dbReference>
<dbReference type="GO" id="GO:0009395">
    <property type="term" value="P:phospholipid catabolic process"/>
    <property type="evidence" value="ECO:0007669"/>
    <property type="project" value="TreeGrafter"/>
</dbReference>